<dbReference type="AlphaFoldDB" id="A8PGH3"/>
<feature type="compositionally biased region" description="Low complexity" evidence="2">
    <location>
        <begin position="604"/>
        <end position="614"/>
    </location>
</feature>
<evidence type="ECO:0000313" key="4">
    <source>
        <dbReference type="Proteomes" id="UP000001861"/>
    </source>
</evidence>
<gene>
    <name evidence="3" type="ORF">CC1G_11382</name>
</gene>
<sequence>MEPQPVNPDSRPLPEGWFQHYDASQKIWYYVQTNVMPPKISLTHPAGDSPKGPPPVQNACTSSIEAEPTPPYTPIPQASPPAASNSPSTPPAPPPFDSIKAEASPAYMPIASPASPPAMSPSPSTSFTPAAAPPPGARASPASPSLPSSPSSPAPAHSKLSAAQLLYASAAQKDTGFSDPLIRNPAILGGGGVAPTQRPTTLGGRALPAVPSNMNQAPILTTMNRNSVVAGVQSRSGSLLEGGAPQMVQNGAISVEYLTGPKAPYEHGQPQTPQMTAARLLAARAQTLPPNPTPPPKTDPSQAHTRRTSMYSTVSLAGSVANTQSSGGPSVPHIVTTLQQPSTQPMGSATSSFLTQVAAPKPIPAVSNPLPPPLPPKPAPPPASTLAQPNATGNMSIHSLMYRQLPGVGVGPQAALSPSPLQPNPGPQLDQPFTSRPPIPPPKHISQIIPASVPTFTPLQAKQLAQLTAQQNQSQAVQLSAQSTARAIKQASKALGKATKKAASATLNRLALGVEFVSALTTALVDPRTGQGVLEDSKLQAVLQGDVNADYQGVINALLQQQQKKPGQAAQYQVLIGQVQALQAHAMLKRIQLQQQGQASQLTLQAQTTGTSSLPAGANHQSNALPTQATGQAQAPQILSQPGLWNVPPPPPLASGQQALGSPPATQVAGVNGQALPLYSNTAPPDQSNAPSSPPPFNQLEQPLQSPSATPTSPPPAFAPQEGPQGQPSAPAPSDSDPAPSGDAFSGQSHQDLQQLVAQLLEQQQRQEQEKQQLLRQLQEQQALQQQQLLQQLQERQAAQQQHQEQLMAQLQASRALNAPAQQQIDFQNIAAQQMQAGSDLFNAQLQHQLAAQSQQTDTLAQSIAQQADATAQSITDAALQQGQDAANAILSGLLGGGVGQQQSAGLGNLVSSLLGGGQAGGNEEASSLSQLLGGGGEGEGVSSALSPLLGGGEDTSGLSSAFSQLLLGGGAGAAGEGQSSGLSQLLSGAGGGNATEAGVMDAYAALQANHLSNLFEMQGLRNAASLVSGDQYVTTTAYESVFSPMDTALANSLSYI</sequence>
<comment type="caution">
    <text evidence="3">The sequence shown here is derived from an EMBL/GenBank/DDBJ whole genome shotgun (WGS) entry which is preliminary data.</text>
</comment>
<dbReference type="EMBL" id="AACS02000005">
    <property type="protein sequence ID" value="EAU80582.1"/>
    <property type="molecule type" value="Genomic_DNA"/>
</dbReference>
<dbReference type="GeneID" id="6017896"/>
<feature type="compositionally biased region" description="Low complexity" evidence="2">
    <location>
        <begin position="702"/>
        <end position="711"/>
    </location>
</feature>
<protein>
    <recommendedName>
        <fullName evidence="5">WW domain-containing protein</fullName>
    </recommendedName>
</protein>
<feature type="compositionally biased region" description="Pro residues" evidence="2">
    <location>
        <begin position="68"/>
        <end position="79"/>
    </location>
</feature>
<feature type="compositionally biased region" description="Low complexity" evidence="2">
    <location>
        <begin position="719"/>
        <end position="744"/>
    </location>
</feature>
<name>A8PGH3_COPC7</name>
<feature type="region of interest" description="Disordered" evidence="2">
    <location>
        <begin position="286"/>
        <end position="309"/>
    </location>
</feature>
<keyword evidence="1" id="KW-0175">Coiled coil</keyword>
<feature type="compositionally biased region" description="Low complexity" evidence="2">
    <location>
        <begin position="103"/>
        <end position="113"/>
    </location>
</feature>
<dbReference type="VEuPathDB" id="FungiDB:CC1G_11382"/>
<evidence type="ECO:0000256" key="1">
    <source>
        <dbReference type="SAM" id="Coils"/>
    </source>
</evidence>
<evidence type="ECO:0000256" key="2">
    <source>
        <dbReference type="SAM" id="MobiDB-lite"/>
    </source>
</evidence>
<reference evidence="3 4" key="1">
    <citation type="journal article" date="2010" name="Proc. Natl. Acad. Sci. U.S.A.">
        <title>Insights into evolution of multicellular fungi from the assembled chromosomes of the mushroom Coprinopsis cinerea (Coprinus cinereus).</title>
        <authorList>
            <person name="Stajich J.E."/>
            <person name="Wilke S.K."/>
            <person name="Ahren D."/>
            <person name="Au C.H."/>
            <person name="Birren B.W."/>
            <person name="Borodovsky M."/>
            <person name="Burns C."/>
            <person name="Canback B."/>
            <person name="Casselton L.A."/>
            <person name="Cheng C.K."/>
            <person name="Deng J."/>
            <person name="Dietrich F.S."/>
            <person name="Fargo D.C."/>
            <person name="Farman M.L."/>
            <person name="Gathman A.C."/>
            <person name="Goldberg J."/>
            <person name="Guigo R."/>
            <person name="Hoegger P.J."/>
            <person name="Hooker J.B."/>
            <person name="Huggins A."/>
            <person name="James T.Y."/>
            <person name="Kamada T."/>
            <person name="Kilaru S."/>
            <person name="Kodira C."/>
            <person name="Kues U."/>
            <person name="Kupfer D."/>
            <person name="Kwan H.S."/>
            <person name="Lomsadze A."/>
            <person name="Li W."/>
            <person name="Lilly W.W."/>
            <person name="Ma L.J."/>
            <person name="Mackey A.J."/>
            <person name="Manning G."/>
            <person name="Martin F."/>
            <person name="Muraguchi H."/>
            <person name="Natvig D.O."/>
            <person name="Palmerini H."/>
            <person name="Ramesh M.A."/>
            <person name="Rehmeyer C.J."/>
            <person name="Roe B.A."/>
            <person name="Shenoy N."/>
            <person name="Stanke M."/>
            <person name="Ter-Hovhannisyan V."/>
            <person name="Tunlid A."/>
            <person name="Velagapudi R."/>
            <person name="Vision T.J."/>
            <person name="Zeng Q."/>
            <person name="Zolan M.E."/>
            <person name="Pukkila P.J."/>
        </authorList>
    </citation>
    <scope>NUCLEOTIDE SEQUENCE [LARGE SCALE GENOMIC DNA]</scope>
    <source>
        <strain evidence="4">Okayama-7 / 130 / ATCC MYA-4618 / FGSC 9003</strain>
    </source>
</reference>
<organism evidence="3 4">
    <name type="scientific">Coprinopsis cinerea (strain Okayama-7 / 130 / ATCC MYA-4618 / FGSC 9003)</name>
    <name type="common">Inky cap fungus</name>
    <name type="synonym">Hormographiella aspergillata</name>
    <dbReference type="NCBI Taxonomy" id="240176"/>
    <lineage>
        <taxon>Eukaryota</taxon>
        <taxon>Fungi</taxon>
        <taxon>Dikarya</taxon>
        <taxon>Basidiomycota</taxon>
        <taxon>Agaricomycotina</taxon>
        <taxon>Agaricomycetes</taxon>
        <taxon>Agaricomycetidae</taxon>
        <taxon>Agaricales</taxon>
        <taxon>Agaricineae</taxon>
        <taxon>Psathyrellaceae</taxon>
        <taxon>Coprinopsis</taxon>
    </lineage>
</organism>
<accession>A8PGH3</accession>
<feature type="compositionally biased region" description="Low complexity" evidence="2">
    <location>
        <begin position="121"/>
        <end position="130"/>
    </location>
</feature>
<feature type="compositionally biased region" description="Low complexity" evidence="2">
    <location>
        <begin position="137"/>
        <end position="159"/>
    </location>
</feature>
<feature type="region of interest" description="Disordered" evidence="2">
    <location>
        <begin position="188"/>
        <end position="209"/>
    </location>
</feature>
<feature type="compositionally biased region" description="Pro residues" evidence="2">
    <location>
        <begin position="369"/>
        <end position="383"/>
    </location>
</feature>
<feature type="coiled-coil region" evidence="1">
    <location>
        <begin position="750"/>
        <end position="810"/>
    </location>
</feature>
<feature type="region of interest" description="Disordered" evidence="2">
    <location>
        <begin position="925"/>
        <end position="949"/>
    </location>
</feature>
<evidence type="ECO:0000313" key="3">
    <source>
        <dbReference type="EMBL" id="EAU80582.1"/>
    </source>
</evidence>
<feature type="region of interest" description="Disordered" evidence="2">
    <location>
        <begin position="604"/>
        <end position="750"/>
    </location>
</feature>
<feature type="region of interest" description="Disordered" evidence="2">
    <location>
        <begin position="38"/>
        <end position="159"/>
    </location>
</feature>
<feature type="compositionally biased region" description="Low complexity" evidence="2">
    <location>
        <begin position="624"/>
        <end position="637"/>
    </location>
</feature>
<evidence type="ECO:0008006" key="5">
    <source>
        <dbReference type="Google" id="ProtNLM"/>
    </source>
</evidence>
<feature type="compositionally biased region" description="Polar residues" evidence="2">
    <location>
        <begin position="679"/>
        <end position="691"/>
    </location>
</feature>
<feature type="region of interest" description="Disordered" evidence="2">
    <location>
        <begin position="411"/>
        <end position="446"/>
    </location>
</feature>
<feature type="region of interest" description="Disordered" evidence="2">
    <location>
        <begin position="363"/>
        <end position="391"/>
    </location>
</feature>
<dbReference type="OMA" id="AQNHGQQ"/>
<feature type="compositionally biased region" description="Pro residues" evidence="2">
    <location>
        <begin position="289"/>
        <end position="298"/>
    </location>
</feature>
<proteinExistence type="predicted"/>
<dbReference type="eggNOG" id="ENOG502RSFM">
    <property type="taxonomic scope" value="Eukaryota"/>
</dbReference>
<dbReference type="Proteomes" id="UP000001861">
    <property type="component" value="Unassembled WGS sequence"/>
</dbReference>
<dbReference type="InParanoid" id="A8PGH3"/>
<keyword evidence="4" id="KW-1185">Reference proteome</keyword>
<dbReference type="KEGG" id="cci:CC1G_11382"/>
<dbReference type="RefSeq" id="XP_001841219.1">
    <property type="nucleotide sequence ID" value="XM_001841167.1"/>
</dbReference>
<dbReference type="OrthoDB" id="2367685at2759"/>